<dbReference type="GO" id="GO:0051560">
    <property type="term" value="P:mitochondrial calcium ion homeostasis"/>
    <property type="evidence" value="ECO:0007669"/>
    <property type="project" value="TreeGrafter"/>
</dbReference>
<evidence type="ECO:0000256" key="11">
    <source>
        <dbReference type="ARBA" id="ARBA00023128"/>
    </source>
</evidence>
<evidence type="ECO:0000259" key="14">
    <source>
        <dbReference type="PROSITE" id="PS50222"/>
    </source>
</evidence>
<dbReference type="STRING" id="74557.A0A1V9Z1L4"/>
<comment type="similarity">
    <text evidence="13">Belongs to the MICU1 family. MICU1 subfamily.</text>
</comment>
<evidence type="ECO:0000313" key="15">
    <source>
        <dbReference type="EMBL" id="OQR91807.1"/>
    </source>
</evidence>
<dbReference type="OrthoDB" id="186625at2759"/>
<dbReference type="AlphaFoldDB" id="A0A1V9Z1L4"/>
<evidence type="ECO:0000313" key="16">
    <source>
        <dbReference type="Proteomes" id="UP000243217"/>
    </source>
</evidence>
<keyword evidence="10" id="KW-0406">Ion transport</keyword>
<dbReference type="InterPro" id="IPR002048">
    <property type="entry name" value="EF_hand_dom"/>
</dbReference>
<keyword evidence="7" id="KW-0999">Mitochondrion inner membrane</keyword>
<proteinExistence type="inferred from homology"/>
<dbReference type="SUPFAM" id="SSF47473">
    <property type="entry name" value="EF-hand"/>
    <property type="match status" value="1"/>
</dbReference>
<evidence type="ECO:0000256" key="9">
    <source>
        <dbReference type="ARBA" id="ARBA00022946"/>
    </source>
</evidence>
<protein>
    <recommendedName>
        <fullName evidence="14">EF-hand domain-containing protein</fullName>
    </recommendedName>
</protein>
<dbReference type="SMART" id="SM00054">
    <property type="entry name" value="EFh"/>
    <property type="match status" value="2"/>
</dbReference>
<dbReference type="EMBL" id="JNBS01002386">
    <property type="protein sequence ID" value="OQR91807.1"/>
    <property type="molecule type" value="Genomic_DNA"/>
</dbReference>
<dbReference type="GO" id="GO:0005758">
    <property type="term" value="C:mitochondrial intermembrane space"/>
    <property type="evidence" value="ECO:0007669"/>
    <property type="project" value="UniProtKB-SubCell"/>
</dbReference>
<keyword evidence="12" id="KW-0472">Membrane</keyword>
<evidence type="ECO:0000256" key="2">
    <source>
        <dbReference type="ARBA" id="ARBA00004569"/>
    </source>
</evidence>
<comment type="subcellular location">
    <subcellularLocation>
        <location evidence="1">Mitochondrion inner membrane</location>
    </subcellularLocation>
    <subcellularLocation>
        <location evidence="2">Mitochondrion intermembrane space</location>
    </subcellularLocation>
</comment>
<evidence type="ECO:0000256" key="5">
    <source>
        <dbReference type="ARBA" id="ARBA00022723"/>
    </source>
</evidence>
<evidence type="ECO:0000256" key="1">
    <source>
        <dbReference type="ARBA" id="ARBA00004273"/>
    </source>
</evidence>
<keyword evidence="5" id="KW-0479">Metal-binding</keyword>
<evidence type="ECO:0000256" key="3">
    <source>
        <dbReference type="ARBA" id="ARBA00022448"/>
    </source>
</evidence>
<dbReference type="InterPro" id="IPR011992">
    <property type="entry name" value="EF-hand-dom_pair"/>
</dbReference>
<evidence type="ECO:0000256" key="12">
    <source>
        <dbReference type="ARBA" id="ARBA00023136"/>
    </source>
</evidence>
<keyword evidence="11" id="KW-0496">Mitochondrion</keyword>
<dbReference type="Pfam" id="PF13405">
    <property type="entry name" value="EF-hand_6"/>
    <property type="match status" value="1"/>
</dbReference>
<keyword evidence="8" id="KW-0106">Calcium</keyword>
<keyword evidence="6" id="KW-0677">Repeat</keyword>
<keyword evidence="4" id="KW-0109">Calcium transport</keyword>
<dbReference type="Gene3D" id="1.10.238.10">
    <property type="entry name" value="EF-hand"/>
    <property type="match status" value="1"/>
</dbReference>
<dbReference type="GO" id="GO:1990246">
    <property type="term" value="C:uniplex complex"/>
    <property type="evidence" value="ECO:0007669"/>
    <property type="project" value="TreeGrafter"/>
</dbReference>
<evidence type="ECO:0000256" key="8">
    <source>
        <dbReference type="ARBA" id="ARBA00022837"/>
    </source>
</evidence>
<reference evidence="15 16" key="1">
    <citation type="journal article" date="2014" name="Genome Biol. Evol.">
        <title>The secreted proteins of Achlya hypogyna and Thraustotheca clavata identify the ancestral oomycete secretome and reveal gene acquisitions by horizontal gene transfer.</title>
        <authorList>
            <person name="Misner I."/>
            <person name="Blouin N."/>
            <person name="Leonard G."/>
            <person name="Richards T.A."/>
            <person name="Lane C.E."/>
        </authorList>
    </citation>
    <scope>NUCLEOTIDE SEQUENCE [LARGE SCALE GENOMIC DNA]</scope>
    <source>
        <strain evidence="15 16">ATCC 34112</strain>
    </source>
</reference>
<comment type="caution">
    <text evidence="15">The sequence shown here is derived from an EMBL/GenBank/DDBJ whole genome shotgun (WGS) entry which is preliminary data.</text>
</comment>
<dbReference type="PANTHER" id="PTHR12294">
    <property type="entry name" value="EF HAND DOMAIN FAMILY A1,A2-RELATED"/>
    <property type="match status" value="1"/>
</dbReference>
<dbReference type="InterPro" id="IPR018247">
    <property type="entry name" value="EF_Hand_1_Ca_BS"/>
</dbReference>
<evidence type="ECO:0000256" key="7">
    <source>
        <dbReference type="ARBA" id="ARBA00022792"/>
    </source>
</evidence>
<organism evidence="15 16">
    <name type="scientific">Thraustotheca clavata</name>
    <dbReference type="NCBI Taxonomy" id="74557"/>
    <lineage>
        <taxon>Eukaryota</taxon>
        <taxon>Sar</taxon>
        <taxon>Stramenopiles</taxon>
        <taxon>Oomycota</taxon>
        <taxon>Saprolegniomycetes</taxon>
        <taxon>Saprolegniales</taxon>
        <taxon>Achlyaceae</taxon>
        <taxon>Thraustotheca</taxon>
    </lineage>
</organism>
<dbReference type="GO" id="GO:0005509">
    <property type="term" value="F:calcium ion binding"/>
    <property type="evidence" value="ECO:0007669"/>
    <property type="project" value="InterPro"/>
</dbReference>
<dbReference type="Proteomes" id="UP000243217">
    <property type="component" value="Unassembled WGS sequence"/>
</dbReference>
<accession>A0A1V9Z1L4</accession>
<evidence type="ECO:0000256" key="10">
    <source>
        <dbReference type="ARBA" id="ARBA00023065"/>
    </source>
</evidence>
<dbReference type="InterPro" id="IPR039800">
    <property type="entry name" value="MICU1/2/3"/>
</dbReference>
<gene>
    <name evidence="15" type="ORF">THRCLA_08866</name>
</gene>
<sequence>AEFLEVLSSVLSNIKDKRNTPSKESEVHVEASYRLLNHFFGKNGKKKITSKEFIAVIQSLKEQLLKAEFDLYASQDPKDGKKYISVHDFAVTLISCLDPKYLPSLLPRLQQLTSSDERVSWTEFVTFHSVIQNHLDGIKLAFELRPDDEVNEDDFIKAALIVSGIRLPEHIMAMVFRVFDENGNGTLDEDELLKILATRNKATSHKSVPMSRPAKFWAYMIFIFATYMQRGFFDELRKLMALDLHNEATTVLAVKSQVRLLQQQTLLCRPKAADCRDVGLFLQQFVPLITKLMATRRQVQMAMLTWIVSLNHVFGKEALRDLSTAIVAGVLTNPQQIRRAFCMKTLIHATRFDCNIFFSVIHYKEYAFQSSEFRSECHWYISLILEEWPVDDEYSHFDYG</sequence>
<dbReference type="PANTHER" id="PTHR12294:SF1">
    <property type="entry name" value="CALCIUM UPTAKE PROTEIN 1, MITOCHONDRIAL"/>
    <property type="match status" value="1"/>
</dbReference>
<dbReference type="PROSITE" id="PS50222">
    <property type="entry name" value="EF_HAND_2"/>
    <property type="match status" value="1"/>
</dbReference>
<feature type="domain" description="EF-hand" evidence="14">
    <location>
        <begin position="167"/>
        <end position="202"/>
    </location>
</feature>
<evidence type="ECO:0000256" key="6">
    <source>
        <dbReference type="ARBA" id="ARBA00022737"/>
    </source>
</evidence>
<keyword evidence="9" id="KW-0809">Transit peptide</keyword>
<dbReference type="GO" id="GO:0036444">
    <property type="term" value="P:calcium import into the mitochondrion"/>
    <property type="evidence" value="ECO:0007669"/>
    <property type="project" value="TreeGrafter"/>
</dbReference>
<dbReference type="PROSITE" id="PS00018">
    <property type="entry name" value="EF_HAND_1"/>
    <property type="match status" value="1"/>
</dbReference>
<keyword evidence="16" id="KW-1185">Reference proteome</keyword>
<feature type="non-terminal residue" evidence="15">
    <location>
        <position position="1"/>
    </location>
</feature>
<evidence type="ECO:0000256" key="13">
    <source>
        <dbReference type="ARBA" id="ARBA00038333"/>
    </source>
</evidence>
<evidence type="ECO:0000256" key="4">
    <source>
        <dbReference type="ARBA" id="ARBA00022568"/>
    </source>
</evidence>
<name>A0A1V9Z1L4_9STRA</name>
<keyword evidence="3" id="KW-0813">Transport</keyword>